<evidence type="ECO:0000313" key="2">
    <source>
        <dbReference type="EMBL" id="KAI5354608.1"/>
    </source>
</evidence>
<reference evidence="4" key="2">
    <citation type="journal article" date="2020" name="Plant J.">
        <title>Transposons played a major role in the diversification between the closely related almond and peach genomes: results from the almond genome sequence.</title>
        <authorList>
            <person name="Alioto T."/>
            <person name="Alexiou K.G."/>
            <person name="Bardil A."/>
            <person name="Barteri F."/>
            <person name="Castanera R."/>
            <person name="Cruz F."/>
            <person name="Dhingra A."/>
            <person name="Duval H."/>
            <person name="Fernandez I Marti A."/>
            <person name="Frias L."/>
            <person name="Galan B."/>
            <person name="Garcia J.L."/>
            <person name="Howad W."/>
            <person name="Gomez-Garrido J."/>
            <person name="Gut M."/>
            <person name="Julca I."/>
            <person name="Morata J."/>
            <person name="Puigdomenech P."/>
            <person name="Ribeca P."/>
            <person name="Rubio Cabetas M.J."/>
            <person name="Vlasova A."/>
            <person name="Wirthensohn M."/>
            <person name="Garcia-Mas J."/>
            <person name="Gabaldon T."/>
            <person name="Casacuberta J.M."/>
            <person name="Arus P."/>
        </authorList>
    </citation>
    <scope>NUCLEOTIDE SEQUENCE [LARGE SCALE GENOMIC DNA]</scope>
    <source>
        <strain evidence="4">cv. Texas</strain>
    </source>
</reference>
<proteinExistence type="predicted"/>
<evidence type="ECO:0000313" key="5">
    <source>
        <dbReference type="Proteomes" id="UP001054821"/>
    </source>
</evidence>
<reference evidence="2 5" key="3">
    <citation type="journal article" date="2022" name="G3 (Bethesda)">
        <title>Whole-genome sequence and methylome profiling of the almond [Prunus dulcis (Mill.) D.A. Webb] cultivar 'Nonpareil'.</title>
        <authorList>
            <person name="D'Amico-Willman K.M."/>
            <person name="Ouma W.Z."/>
            <person name="Meulia T."/>
            <person name="Sideli G.M."/>
            <person name="Gradziel T.M."/>
            <person name="Fresnedo-Ramirez J."/>
        </authorList>
    </citation>
    <scope>NUCLEOTIDE SEQUENCE [LARGE SCALE GENOMIC DNA]</scope>
    <source>
        <strain evidence="2">Clone GOH B32 T37-40</strain>
    </source>
</reference>
<name>A0A5E4F9P5_PRUDU</name>
<reference evidence="3" key="1">
    <citation type="submission" date="2019-07" db="EMBL/GenBank/DDBJ databases">
        <authorList>
            <person name="Alioto T."/>
            <person name="Alioto T."/>
            <person name="Gomez Garrido J."/>
        </authorList>
    </citation>
    <scope>NUCLEOTIDE SEQUENCE</scope>
</reference>
<dbReference type="Gramene" id="VVA24844">
    <property type="protein sequence ID" value="VVA24844"/>
    <property type="gene ID" value="Prudul26B019500"/>
</dbReference>
<organism evidence="3 4">
    <name type="scientific">Prunus dulcis</name>
    <name type="common">Almond</name>
    <name type="synonym">Amygdalus dulcis</name>
    <dbReference type="NCBI Taxonomy" id="3755"/>
    <lineage>
        <taxon>Eukaryota</taxon>
        <taxon>Viridiplantae</taxon>
        <taxon>Streptophyta</taxon>
        <taxon>Embryophyta</taxon>
        <taxon>Tracheophyta</taxon>
        <taxon>Spermatophyta</taxon>
        <taxon>Magnoliopsida</taxon>
        <taxon>eudicotyledons</taxon>
        <taxon>Gunneridae</taxon>
        <taxon>Pentapetalae</taxon>
        <taxon>rosids</taxon>
        <taxon>fabids</taxon>
        <taxon>Rosales</taxon>
        <taxon>Rosaceae</taxon>
        <taxon>Amygdaloideae</taxon>
        <taxon>Amygdaleae</taxon>
        <taxon>Prunus</taxon>
    </lineage>
</organism>
<dbReference type="InParanoid" id="A0A5E4F9P5"/>
<dbReference type="AlphaFoldDB" id="A0A5E4F9P5"/>
<dbReference type="Proteomes" id="UP000327085">
    <property type="component" value="Chromosome 1"/>
</dbReference>
<accession>A0A5E4F9P5</accession>
<evidence type="ECO:0000313" key="3">
    <source>
        <dbReference type="EMBL" id="VVA24844.1"/>
    </source>
</evidence>
<protein>
    <submittedName>
        <fullName evidence="3">PREDICTED: histone deacetylase</fullName>
    </submittedName>
</protein>
<dbReference type="EMBL" id="CABIKO010000087">
    <property type="protein sequence ID" value="VVA24844.1"/>
    <property type="molecule type" value="Genomic_DNA"/>
</dbReference>
<feature type="region of interest" description="Disordered" evidence="1">
    <location>
        <begin position="376"/>
        <end position="421"/>
    </location>
</feature>
<gene>
    <name evidence="3" type="ORF">ALMOND_2B019500</name>
    <name evidence="2" type="ORF">L3X38_007503</name>
</gene>
<dbReference type="EMBL" id="JAJFAZ020000001">
    <property type="protein sequence ID" value="KAI5354608.1"/>
    <property type="molecule type" value="Genomic_DNA"/>
</dbReference>
<keyword evidence="5" id="KW-1185">Reference proteome</keyword>
<evidence type="ECO:0000313" key="4">
    <source>
        <dbReference type="Proteomes" id="UP000327085"/>
    </source>
</evidence>
<evidence type="ECO:0000256" key="1">
    <source>
        <dbReference type="SAM" id="MobiDB-lite"/>
    </source>
</evidence>
<feature type="compositionally biased region" description="Basic residues" evidence="1">
    <location>
        <begin position="384"/>
        <end position="415"/>
    </location>
</feature>
<sequence length="421" mass="47669">MENREPREPWGVKVKSGDSVVVEAGTWEILYLTEAHLDDVKKAKGSDPIELYFTITDGELDETNVSKTIPPESFEKPCNFDEIEIAYKIELSHNWKYGSIRFTGHKCEATSFILGSDMAVYTDSDADDFEDDLRIVLFSDQGRSAKRKRPVKKEQYISNEEAARIWNEKKSHIIDVINSQKKFFPADSVFVGKLDHVQNILQENKGFLELDLMDLEKYIDNLRSMAADDSGWPEYYVELKKSLGLEFSSQAVFSETPITYKNAMLAPPVTSFNDCSDELDSDICCEEAEKLDAQKSVIVDAIGRLKTLGTIPPACSDLLGRLEDMCSSLARYESIKCRKKLSDFNDYICSIKGKADVDSRWIEMLDDLQKSLGLENNPQVVHSMAKKAKKEKKSKKAKKAKKSKKSKKAKKAKKAKYADPD</sequence>
<dbReference type="Proteomes" id="UP001054821">
    <property type="component" value="Chromosome 1"/>
</dbReference>